<dbReference type="Gene3D" id="2.40.128.410">
    <property type="match status" value="1"/>
</dbReference>
<dbReference type="Pfam" id="PF14059">
    <property type="entry name" value="DUF4251"/>
    <property type="match status" value="1"/>
</dbReference>
<evidence type="ECO:0000313" key="3">
    <source>
        <dbReference type="Proteomes" id="UP000600588"/>
    </source>
</evidence>
<keyword evidence="1" id="KW-0732">Signal</keyword>
<sequence>MKHLVLLLSFISTFLLSCSSTKSTATPEEIAALKALVESKSFYIESDWAYPQVTAAMQQVLNSPLMRPGNSASGINLIGNQNFLKIKGDSVVSFLPYYGERRMGAAYGGTDNGIEFKGLVEDYEVKPNKHNGYNIQFDAKSNNENFSVSINLFPNLKSSMTLNGNTRTTIQYSGSVRAEKDVDK</sequence>
<feature type="chain" id="PRO_5035328392" evidence="1">
    <location>
        <begin position="26"/>
        <end position="184"/>
    </location>
</feature>
<name>A0A8J6QHI5_9FLAO</name>
<dbReference type="PROSITE" id="PS51257">
    <property type="entry name" value="PROKAR_LIPOPROTEIN"/>
    <property type="match status" value="1"/>
</dbReference>
<gene>
    <name evidence="2" type="ORF">ICJ83_07550</name>
</gene>
<dbReference type="RefSeq" id="WP_188229765.1">
    <property type="nucleotide sequence ID" value="NZ_JACVXB010000002.1"/>
</dbReference>
<comment type="caution">
    <text evidence="2">The sequence shown here is derived from an EMBL/GenBank/DDBJ whole genome shotgun (WGS) entry which is preliminary data.</text>
</comment>
<proteinExistence type="predicted"/>
<reference evidence="2 3" key="1">
    <citation type="submission" date="2020-09" db="EMBL/GenBank/DDBJ databases">
        <title>TT11 complete genome.</title>
        <authorList>
            <person name="Wu Z."/>
        </authorList>
    </citation>
    <scope>NUCLEOTIDE SEQUENCE [LARGE SCALE GENOMIC DNA]</scope>
    <source>
        <strain evidence="2 3">TT11</strain>
    </source>
</reference>
<evidence type="ECO:0000256" key="1">
    <source>
        <dbReference type="SAM" id="SignalP"/>
    </source>
</evidence>
<dbReference type="Proteomes" id="UP000600588">
    <property type="component" value="Unassembled WGS sequence"/>
</dbReference>
<dbReference type="InterPro" id="IPR025347">
    <property type="entry name" value="DUF4251"/>
</dbReference>
<organism evidence="2 3">
    <name type="scientific">Aestuariibaculum sediminum</name>
    <dbReference type="NCBI Taxonomy" id="2770637"/>
    <lineage>
        <taxon>Bacteria</taxon>
        <taxon>Pseudomonadati</taxon>
        <taxon>Bacteroidota</taxon>
        <taxon>Flavobacteriia</taxon>
        <taxon>Flavobacteriales</taxon>
        <taxon>Flavobacteriaceae</taxon>
    </lineage>
</organism>
<dbReference type="AlphaFoldDB" id="A0A8J6QHI5"/>
<evidence type="ECO:0000313" key="2">
    <source>
        <dbReference type="EMBL" id="MBD0831984.1"/>
    </source>
</evidence>
<dbReference type="EMBL" id="JACVXB010000002">
    <property type="protein sequence ID" value="MBD0831984.1"/>
    <property type="molecule type" value="Genomic_DNA"/>
</dbReference>
<feature type="signal peptide" evidence="1">
    <location>
        <begin position="1"/>
        <end position="25"/>
    </location>
</feature>
<protein>
    <submittedName>
        <fullName evidence="2">DUF4251 domain-containing protein</fullName>
    </submittedName>
</protein>
<accession>A0A8J6QHI5</accession>
<keyword evidence="3" id="KW-1185">Reference proteome</keyword>